<protein>
    <submittedName>
        <fullName evidence="2">DUF1168-domain-containing protein</fullName>
    </submittedName>
</protein>
<proteinExistence type="predicted"/>
<evidence type="ECO:0000313" key="2">
    <source>
        <dbReference type="EMBL" id="KAF2718231.1"/>
    </source>
</evidence>
<feature type="region of interest" description="Disordered" evidence="1">
    <location>
        <begin position="1"/>
        <end position="37"/>
    </location>
</feature>
<dbReference type="GO" id="GO:0004860">
    <property type="term" value="F:protein kinase inhibitor activity"/>
    <property type="evidence" value="ECO:0007669"/>
    <property type="project" value="TreeGrafter"/>
</dbReference>
<name>A0A9P4UMC8_9PEZI</name>
<evidence type="ECO:0000313" key="3">
    <source>
        <dbReference type="Proteomes" id="UP000799441"/>
    </source>
</evidence>
<organism evidence="2 3">
    <name type="scientific">Polychaeton citri CBS 116435</name>
    <dbReference type="NCBI Taxonomy" id="1314669"/>
    <lineage>
        <taxon>Eukaryota</taxon>
        <taxon>Fungi</taxon>
        <taxon>Dikarya</taxon>
        <taxon>Ascomycota</taxon>
        <taxon>Pezizomycotina</taxon>
        <taxon>Dothideomycetes</taxon>
        <taxon>Dothideomycetidae</taxon>
        <taxon>Capnodiales</taxon>
        <taxon>Capnodiaceae</taxon>
        <taxon>Polychaeton</taxon>
    </lineage>
</organism>
<gene>
    <name evidence="2" type="ORF">K431DRAFT_287856</name>
</gene>
<dbReference type="AlphaFoldDB" id="A0A9P4UMC8"/>
<reference evidence="2" key="1">
    <citation type="journal article" date="2020" name="Stud. Mycol.">
        <title>101 Dothideomycetes genomes: a test case for predicting lifestyles and emergence of pathogens.</title>
        <authorList>
            <person name="Haridas S."/>
            <person name="Albert R."/>
            <person name="Binder M."/>
            <person name="Bloem J."/>
            <person name="Labutti K."/>
            <person name="Salamov A."/>
            <person name="Andreopoulos B."/>
            <person name="Baker S."/>
            <person name="Barry K."/>
            <person name="Bills G."/>
            <person name="Bluhm B."/>
            <person name="Cannon C."/>
            <person name="Castanera R."/>
            <person name="Culley D."/>
            <person name="Daum C."/>
            <person name="Ezra D."/>
            <person name="Gonzalez J."/>
            <person name="Henrissat B."/>
            <person name="Kuo A."/>
            <person name="Liang C."/>
            <person name="Lipzen A."/>
            <person name="Lutzoni F."/>
            <person name="Magnuson J."/>
            <person name="Mondo S."/>
            <person name="Nolan M."/>
            <person name="Ohm R."/>
            <person name="Pangilinan J."/>
            <person name="Park H.-J."/>
            <person name="Ramirez L."/>
            <person name="Alfaro M."/>
            <person name="Sun H."/>
            <person name="Tritt A."/>
            <person name="Yoshinaga Y."/>
            <person name="Zwiers L.-H."/>
            <person name="Turgeon B."/>
            <person name="Goodwin S."/>
            <person name="Spatafora J."/>
            <person name="Crous P."/>
            <person name="Grigoriev I."/>
        </authorList>
    </citation>
    <scope>NUCLEOTIDE SEQUENCE</scope>
    <source>
        <strain evidence="2">CBS 116435</strain>
    </source>
</reference>
<feature type="region of interest" description="Disordered" evidence="1">
    <location>
        <begin position="106"/>
        <end position="219"/>
    </location>
</feature>
<dbReference type="EMBL" id="MU003828">
    <property type="protein sequence ID" value="KAF2718231.1"/>
    <property type="molecule type" value="Genomic_DNA"/>
</dbReference>
<dbReference type="PANTHER" id="PTHR13507">
    <property type="entry name" value="PRKR-INTERACTING PROTEIN 1"/>
    <property type="match status" value="1"/>
</dbReference>
<dbReference type="GO" id="GO:0005730">
    <property type="term" value="C:nucleolus"/>
    <property type="evidence" value="ECO:0007669"/>
    <property type="project" value="TreeGrafter"/>
</dbReference>
<feature type="compositionally biased region" description="Basic and acidic residues" evidence="1">
    <location>
        <begin position="106"/>
        <end position="132"/>
    </location>
</feature>
<feature type="compositionally biased region" description="Basic residues" evidence="1">
    <location>
        <begin position="133"/>
        <end position="147"/>
    </location>
</feature>
<dbReference type="GO" id="GO:0003725">
    <property type="term" value="F:double-stranded RNA binding"/>
    <property type="evidence" value="ECO:0007669"/>
    <property type="project" value="InterPro"/>
</dbReference>
<dbReference type="OrthoDB" id="10067079at2759"/>
<dbReference type="GO" id="GO:0019901">
    <property type="term" value="F:protein kinase binding"/>
    <property type="evidence" value="ECO:0007669"/>
    <property type="project" value="TreeGrafter"/>
</dbReference>
<comment type="caution">
    <text evidence="2">The sequence shown here is derived from an EMBL/GenBank/DDBJ whole genome shotgun (WGS) entry which is preliminary data.</text>
</comment>
<dbReference type="PANTHER" id="PTHR13507:SF0">
    <property type="entry name" value="PRKR-INTERACTING PROTEIN 1"/>
    <property type="match status" value="1"/>
</dbReference>
<sequence length="219" mass="24162">MSEPIPEAVPTSFRARRNGRDGPPAKRAKLTPTSQQSAQLESLFANADREIQIPDSTSAKPKGLALPPEVVANVQGSSAGAGSGEFHVYKASRRRENERLRLMDEEVEKEKAEEDFRKKREEMKRLDEEKLSKNRARRDKAKARKVKTKEGKKVGSIGDVGNGTANEIGAAPKIGNKKLGGPVRLPRSEKTSDESDPDEEVRSHAREEEDVGVTIHDDD</sequence>
<dbReference type="InterPro" id="IPR009548">
    <property type="entry name" value="Prkrip1"/>
</dbReference>
<keyword evidence="3" id="KW-1185">Reference proteome</keyword>
<evidence type="ECO:0000256" key="1">
    <source>
        <dbReference type="SAM" id="MobiDB-lite"/>
    </source>
</evidence>
<dbReference type="Proteomes" id="UP000799441">
    <property type="component" value="Unassembled WGS sequence"/>
</dbReference>
<dbReference type="Pfam" id="PF06658">
    <property type="entry name" value="DUF1168"/>
    <property type="match status" value="1"/>
</dbReference>
<accession>A0A9P4UMC8</accession>